<dbReference type="PATRIC" id="fig|317.174.peg.3606"/>
<evidence type="ECO:0000313" key="1">
    <source>
        <dbReference type="EMBL" id="KFE50256.1"/>
    </source>
</evidence>
<organism evidence="1 2">
    <name type="scientific">Pseudomonas syringae</name>
    <dbReference type="NCBI Taxonomy" id="317"/>
    <lineage>
        <taxon>Bacteria</taxon>
        <taxon>Pseudomonadati</taxon>
        <taxon>Pseudomonadota</taxon>
        <taxon>Gammaproteobacteria</taxon>
        <taxon>Pseudomonadales</taxon>
        <taxon>Pseudomonadaceae</taxon>
        <taxon>Pseudomonas</taxon>
    </lineage>
</organism>
<dbReference type="EMBL" id="JPQT01000112">
    <property type="protein sequence ID" value="KFE50256.1"/>
    <property type="molecule type" value="Genomic_DNA"/>
</dbReference>
<comment type="caution">
    <text evidence="1">The sequence shown here is derived from an EMBL/GenBank/DDBJ whole genome shotgun (WGS) entry which is preliminary data.</text>
</comment>
<accession>A0A085V493</accession>
<dbReference type="AlphaFoldDB" id="A0A085V493"/>
<dbReference type="Proteomes" id="UP000028643">
    <property type="component" value="Unassembled WGS sequence"/>
</dbReference>
<sequence length="104" mass="11340">MKAGRLGAGSTTVNTLKKFYQVPDDAKKTAVNINLCNRAPGAVKIRLAIALTDVPTDDDYVEYDETLKRGKPLERTGFALSPGERVFVWADSAAVSVRVHGFEE</sequence>
<dbReference type="RefSeq" id="WP_047576581.1">
    <property type="nucleotide sequence ID" value="NZ_JPQT01000112.1"/>
</dbReference>
<proteinExistence type="predicted"/>
<protein>
    <submittedName>
        <fullName evidence="1">Uncharacterized protein</fullName>
    </submittedName>
</protein>
<gene>
    <name evidence="1" type="ORF">IV02_17655</name>
</gene>
<reference evidence="1 2" key="1">
    <citation type="submission" date="2014-07" db="EMBL/GenBank/DDBJ databases">
        <title>Draft Genome Sequences of Environmental Pseudomonas syringae strains.</title>
        <authorList>
            <person name="Baltrus D.A."/>
            <person name="Berge O."/>
            <person name="Morris C."/>
        </authorList>
    </citation>
    <scope>NUCLEOTIDE SEQUENCE [LARGE SCALE GENOMIC DNA]</scope>
    <source>
        <strain evidence="1 2">CEB003</strain>
    </source>
</reference>
<evidence type="ECO:0000313" key="2">
    <source>
        <dbReference type="Proteomes" id="UP000028643"/>
    </source>
</evidence>
<name>A0A085V493_PSESX</name>